<dbReference type="AlphaFoldDB" id="A0A455SX97"/>
<name>A0A455SX97_9CHLR</name>
<evidence type="ECO:0000256" key="1">
    <source>
        <dbReference type="ARBA" id="ARBA00022553"/>
    </source>
</evidence>
<dbReference type="Pfam" id="PF00072">
    <property type="entry name" value="Response_reg"/>
    <property type="match status" value="1"/>
</dbReference>
<evidence type="ECO:0000259" key="3">
    <source>
        <dbReference type="PROSITE" id="PS50110"/>
    </source>
</evidence>
<dbReference type="PROSITE" id="PS50110">
    <property type="entry name" value="RESPONSE_REGULATORY"/>
    <property type="match status" value="1"/>
</dbReference>
<organism evidence="4">
    <name type="scientific">Thermogemmatispora argillosa</name>
    <dbReference type="NCBI Taxonomy" id="2045280"/>
    <lineage>
        <taxon>Bacteria</taxon>
        <taxon>Bacillati</taxon>
        <taxon>Chloroflexota</taxon>
        <taxon>Ktedonobacteria</taxon>
        <taxon>Thermogemmatisporales</taxon>
        <taxon>Thermogemmatisporaceae</taxon>
        <taxon>Thermogemmatispora</taxon>
    </lineage>
</organism>
<protein>
    <recommendedName>
        <fullName evidence="3">Response regulatory domain-containing protein</fullName>
    </recommendedName>
</protein>
<feature type="modified residue" description="4-aspartylphosphate" evidence="2">
    <location>
        <position position="58"/>
    </location>
</feature>
<dbReference type="PANTHER" id="PTHR44591">
    <property type="entry name" value="STRESS RESPONSE REGULATOR PROTEIN 1"/>
    <property type="match status" value="1"/>
</dbReference>
<evidence type="ECO:0000256" key="2">
    <source>
        <dbReference type="PROSITE-ProRule" id="PRU00169"/>
    </source>
</evidence>
<dbReference type="InterPro" id="IPR050595">
    <property type="entry name" value="Bact_response_regulator"/>
</dbReference>
<accession>A0A455SX97</accession>
<dbReference type="SUPFAM" id="SSF52172">
    <property type="entry name" value="CheY-like"/>
    <property type="match status" value="1"/>
</dbReference>
<proteinExistence type="predicted"/>
<feature type="domain" description="Response regulatory" evidence="3">
    <location>
        <begin position="6"/>
        <end position="128"/>
    </location>
</feature>
<reference evidence="4" key="1">
    <citation type="submission" date="2018-12" db="EMBL/GenBank/DDBJ databases">
        <title>Novel natural products biosynthetic potential of the class Ktedonobacteria.</title>
        <authorList>
            <person name="Zheng Y."/>
            <person name="Saitou A."/>
            <person name="Wang C.M."/>
            <person name="Toyoda A."/>
            <person name="Minakuchi Y."/>
            <person name="Sekiguchi Y."/>
            <person name="Ueda K."/>
            <person name="Takano H."/>
            <person name="Sakai Y."/>
            <person name="Yokota A."/>
            <person name="Yabe S."/>
        </authorList>
    </citation>
    <scope>NUCLEOTIDE SEQUENCE</scope>
    <source>
        <strain evidence="4">A3-2</strain>
    </source>
</reference>
<dbReference type="InterPro" id="IPR011006">
    <property type="entry name" value="CheY-like_superfamily"/>
</dbReference>
<dbReference type="PANTHER" id="PTHR44591:SF3">
    <property type="entry name" value="RESPONSE REGULATORY DOMAIN-CONTAINING PROTEIN"/>
    <property type="match status" value="1"/>
</dbReference>
<dbReference type="SMART" id="SM00448">
    <property type="entry name" value="REC"/>
    <property type="match status" value="1"/>
</dbReference>
<sequence>MRPGPAILVVDDSPVCRTVLRVALSRAGYQVQTCSDGLSALSLLASPGDPPPDLLLLDWLLPHLSGLQLTWLLRHQTRYPQLTRLPILMVSGRHSTLDRLKARLAGASAFLAKPFTMTDLLATVQHLLTLAPSHLPPSPNLAFAVPSLPTFWPLPPPSLFPSS</sequence>
<dbReference type="GO" id="GO:0000160">
    <property type="term" value="P:phosphorelay signal transduction system"/>
    <property type="evidence" value="ECO:0007669"/>
    <property type="project" value="InterPro"/>
</dbReference>
<dbReference type="EMBL" id="AP019377">
    <property type="protein sequence ID" value="BBH92997.1"/>
    <property type="molecule type" value="Genomic_DNA"/>
</dbReference>
<keyword evidence="1 2" id="KW-0597">Phosphoprotein</keyword>
<evidence type="ECO:0000313" key="4">
    <source>
        <dbReference type="EMBL" id="BBH92997.1"/>
    </source>
</evidence>
<dbReference type="InterPro" id="IPR001789">
    <property type="entry name" value="Sig_transdc_resp-reg_receiver"/>
</dbReference>
<dbReference type="Gene3D" id="3.40.50.2300">
    <property type="match status" value="1"/>
</dbReference>
<gene>
    <name evidence="4" type="ORF">KTA_11960</name>
</gene>